<dbReference type="STRING" id="123899.SAMEA3906487_01121"/>
<protein>
    <submittedName>
        <fullName evidence="3">Membrane protein</fullName>
    </submittedName>
</protein>
<dbReference type="AlphaFoldDB" id="A0A157SCK4"/>
<feature type="transmembrane region" description="Helical" evidence="2">
    <location>
        <begin position="28"/>
        <end position="50"/>
    </location>
</feature>
<dbReference type="Proteomes" id="UP000076825">
    <property type="component" value="Chromosome 1"/>
</dbReference>
<keyword evidence="2" id="KW-1133">Transmembrane helix</keyword>
<dbReference type="EMBL" id="LT546645">
    <property type="protein sequence ID" value="SAI68172.1"/>
    <property type="molecule type" value="Genomic_DNA"/>
</dbReference>
<organism evidence="3 4">
    <name type="scientific">Bordetella trematum</name>
    <dbReference type="NCBI Taxonomy" id="123899"/>
    <lineage>
        <taxon>Bacteria</taxon>
        <taxon>Pseudomonadati</taxon>
        <taxon>Pseudomonadota</taxon>
        <taxon>Betaproteobacteria</taxon>
        <taxon>Burkholderiales</taxon>
        <taxon>Alcaligenaceae</taxon>
        <taxon>Bordetella</taxon>
    </lineage>
</organism>
<keyword evidence="4" id="KW-1185">Reference proteome</keyword>
<keyword evidence="2" id="KW-0812">Transmembrane</keyword>
<dbReference type="eggNOG" id="ENOG503015Q">
    <property type="taxonomic scope" value="Bacteria"/>
</dbReference>
<feature type="transmembrane region" description="Helical" evidence="2">
    <location>
        <begin position="78"/>
        <end position="99"/>
    </location>
</feature>
<evidence type="ECO:0000313" key="3">
    <source>
        <dbReference type="EMBL" id="SAI68172.1"/>
    </source>
</evidence>
<evidence type="ECO:0000256" key="1">
    <source>
        <dbReference type="SAM" id="MobiDB-lite"/>
    </source>
</evidence>
<keyword evidence="2" id="KW-0472">Membrane</keyword>
<evidence type="ECO:0000256" key="2">
    <source>
        <dbReference type="SAM" id="Phobius"/>
    </source>
</evidence>
<dbReference type="PATRIC" id="fig|123899.6.peg.1099"/>
<proteinExistence type="predicted"/>
<gene>
    <name evidence="3" type="ORF">SAMEA3906487_01121</name>
</gene>
<dbReference type="KEGG" id="btrm:SAMEA390648701121"/>
<name>A0A157SCK4_9BORD</name>
<evidence type="ECO:0000313" key="4">
    <source>
        <dbReference type="Proteomes" id="UP000076825"/>
    </source>
</evidence>
<accession>A0A157SCK4</accession>
<sequence length="214" mass="23948">MTQTSPERIRQDGRQIGQTLFKLALPRLVLRAIVLVIAAVIWLLVSSWLLSFGKTMSFDNLQSLGQQTVELLTRINPYVWWGVVVLWSLIVFFSARGWLYASLARGRMRVVPATELAALRARLSPEVVDVLRWVWGERDEPFTIGDLQRSHQEVRRNRIGKIALVREQSAILDQAGIPAEAVTPAVAGSGRSEPGMARSRPAGEATEPHLSPYR</sequence>
<reference evidence="3 4" key="1">
    <citation type="submission" date="2016-04" db="EMBL/GenBank/DDBJ databases">
        <authorList>
            <consortium name="Pathogen Informatics"/>
        </authorList>
    </citation>
    <scope>NUCLEOTIDE SEQUENCE [LARGE SCALE GENOMIC DNA]</scope>
    <source>
        <strain evidence="3 4">H044680328</strain>
    </source>
</reference>
<feature type="region of interest" description="Disordered" evidence="1">
    <location>
        <begin position="183"/>
        <end position="214"/>
    </location>
</feature>